<reference evidence="2 3" key="1">
    <citation type="submission" date="2018-10" db="EMBL/GenBank/DDBJ databases">
        <title>Draft genome sequence of Bacillus salarius IM0101, isolated from a hypersaline soil in Inner Mongolia, China.</title>
        <authorList>
            <person name="Yamprayoonswat W."/>
            <person name="Boonvisut S."/>
            <person name="Jumpathong W."/>
            <person name="Sittihan S."/>
            <person name="Ruangsuj P."/>
            <person name="Wanthongcharoen S."/>
            <person name="Thongpramul N."/>
            <person name="Pimmason S."/>
            <person name="Yu B."/>
            <person name="Yasawong M."/>
        </authorList>
    </citation>
    <scope>NUCLEOTIDE SEQUENCE [LARGE SCALE GENOMIC DNA]</scope>
    <source>
        <strain evidence="2 3">IM0101</strain>
    </source>
</reference>
<feature type="region of interest" description="Disordered" evidence="1">
    <location>
        <begin position="1"/>
        <end position="41"/>
    </location>
</feature>
<keyword evidence="3" id="KW-1185">Reference proteome</keyword>
<feature type="compositionally biased region" description="Basic residues" evidence="1">
    <location>
        <begin position="15"/>
        <end position="24"/>
    </location>
</feature>
<accession>A0A3R9QLP0</accession>
<sequence length="80" mass="9308">MRKIGRGVRKVEKGARKKERRAGKREKGARKIENGARKPDHARIKGRILPVNGWNRREPSRTTIYPVQHKGNIWSTQLKN</sequence>
<evidence type="ECO:0000313" key="3">
    <source>
        <dbReference type="Proteomes" id="UP000275076"/>
    </source>
</evidence>
<comment type="caution">
    <text evidence="2">The sequence shown here is derived from an EMBL/GenBank/DDBJ whole genome shotgun (WGS) entry which is preliminary data.</text>
</comment>
<dbReference type="AlphaFoldDB" id="A0A3R9QLP0"/>
<feature type="compositionally biased region" description="Basic and acidic residues" evidence="1">
    <location>
        <begin position="25"/>
        <end position="41"/>
    </location>
</feature>
<gene>
    <name evidence="2" type="ORF">D7Z54_09800</name>
</gene>
<protein>
    <submittedName>
        <fullName evidence="2">Uncharacterized protein</fullName>
    </submittedName>
</protein>
<organism evidence="2 3">
    <name type="scientific">Salibacterium salarium</name>
    <dbReference type="NCBI Taxonomy" id="284579"/>
    <lineage>
        <taxon>Bacteria</taxon>
        <taxon>Bacillati</taxon>
        <taxon>Bacillota</taxon>
        <taxon>Bacilli</taxon>
        <taxon>Bacillales</taxon>
        <taxon>Bacillaceae</taxon>
    </lineage>
</organism>
<name>A0A3R9QLP0_9BACI</name>
<evidence type="ECO:0000313" key="2">
    <source>
        <dbReference type="EMBL" id="RSL33595.1"/>
    </source>
</evidence>
<proteinExistence type="predicted"/>
<evidence type="ECO:0000256" key="1">
    <source>
        <dbReference type="SAM" id="MobiDB-lite"/>
    </source>
</evidence>
<dbReference type="EMBL" id="RBVX01000007">
    <property type="protein sequence ID" value="RSL33595.1"/>
    <property type="molecule type" value="Genomic_DNA"/>
</dbReference>
<dbReference type="Proteomes" id="UP000275076">
    <property type="component" value="Unassembled WGS sequence"/>
</dbReference>